<proteinExistence type="predicted"/>
<dbReference type="Pfam" id="PF00106">
    <property type="entry name" value="adh_short"/>
    <property type="match status" value="1"/>
</dbReference>
<dbReference type="RefSeq" id="WP_144751214.1">
    <property type="nucleotide sequence ID" value="NZ_VMNW02000040.1"/>
</dbReference>
<organism evidence="1 2">
    <name type="scientific">Amycolatopsis acidicola</name>
    <dbReference type="NCBI Taxonomy" id="2596893"/>
    <lineage>
        <taxon>Bacteria</taxon>
        <taxon>Bacillati</taxon>
        <taxon>Actinomycetota</taxon>
        <taxon>Actinomycetes</taxon>
        <taxon>Pseudonocardiales</taxon>
        <taxon>Pseudonocardiaceae</taxon>
        <taxon>Amycolatopsis</taxon>
    </lineage>
</organism>
<accession>A0A5N0V119</accession>
<dbReference type="OrthoDB" id="9799818at2"/>
<reference evidence="1" key="1">
    <citation type="submission" date="2019-09" db="EMBL/GenBank/DDBJ databases">
        <authorList>
            <person name="Teo W.F.A."/>
            <person name="Duangmal K."/>
        </authorList>
    </citation>
    <scope>NUCLEOTIDE SEQUENCE [LARGE SCALE GENOMIC DNA]</scope>
    <source>
        <strain evidence="1">K81G1</strain>
    </source>
</reference>
<dbReference type="AlphaFoldDB" id="A0A5N0V119"/>
<dbReference type="InterPro" id="IPR002347">
    <property type="entry name" value="SDR_fam"/>
</dbReference>
<evidence type="ECO:0000313" key="1">
    <source>
        <dbReference type="EMBL" id="KAA9157612.1"/>
    </source>
</evidence>
<dbReference type="Proteomes" id="UP000319769">
    <property type="component" value="Unassembled WGS sequence"/>
</dbReference>
<comment type="caution">
    <text evidence="1">The sequence shown here is derived from an EMBL/GenBank/DDBJ whole genome shotgun (WGS) entry which is preliminary data.</text>
</comment>
<sequence length="234" mass="24382">MKRLAIFGAGPGMGLATARRFGKEGFEVALVSRNGARLESFVDILTSEGLRAKGIAADLADISGHADLVAGLGHVDVAVINGFLDMSAIRPALDIDVDTMRTALEGAVLAPLSLTRLLLPGMLDRGDGGLLYGFGASAKNPLPALAGAGTAQASLRNYAFNLNLALADKGIYVGALTIGALIRESDAEALFDADPAARRGFEPEMAEPADLADRLWRMYTERATPEETVGSLAA</sequence>
<name>A0A5N0V119_9PSEU</name>
<dbReference type="PANTHER" id="PTHR43431:SF7">
    <property type="entry name" value="OXIDOREDUCTASE, SHORT CHAIN DEHYDROGENASE_REDUCTASE FAMILY (AFU_ORTHOLOGUE AFUA_5G14000)"/>
    <property type="match status" value="1"/>
</dbReference>
<dbReference type="SUPFAM" id="SSF51735">
    <property type="entry name" value="NAD(P)-binding Rossmann-fold domains"/>
    <property type="match status" value="1"/>
</dbReference>
<dbReference type="EMBL" id="VMNW02000040">
    <property type="protein sequence ID" value="KAA9157612.1"/>
    <property type="molecule type" value="Genomic_DNA"/>
</dbReference>
<dbReference type="PANTHER" id="PTHR43431">
    <property type="entry name" value="OXIDOREDUCTASE, SHORT CHAIN DEHYDROGENASE/REDUCTASE FAMILY (AFU_ORTHOLOGUE AFUA_5G14000)"/>
    <property type="match status" value="1"/>
</dbReference>
<evidence type="ECO:0000313" key="2">
    <source>
        <dbReference type="Proteomes" id="UP000319769"/>
    </source>
</evidence>
<protein>
    <submittedName>
        <fullName evidence="1">SDR family NAD(P)-dependent oxidoreductase</fullName>
    </submittedName>
</protein>
<dbReference type="Gene3D" id="3.40.50.720">
    <property type="entry name" value="NAD(P)-binding Rossmann-like Domain"/>
    <property type="match status" value="1"/>
</dbReference>
<keyword evidence="2" id="KW-1185">Reference proteome</keyword>
<dbReference type="InterPro" id="IPR036291">
    <property type="entry name" value="NAD(P)-bd_dom_sf"/>
</dbReference>
<gene>
    <name evidence="1" type="ORF">FPZ12_024760</name>
</gene>